<proteinExistence type="inferred from homology"/>
<dbReference type="Proteomes" id="UP000503018">
    <property type="component" value="Chromosome"/>
</dbReference>
<reference evidence="8 9" key="1">
    <citation type="submission" date="2020-01" db="EMBL/GenBank/DDBJ databases">
        <title>Sphingomonas sp. strain CSW-10.</title>
        <authorList>
            <person name="Chen W.-M."/>
        </authorList>
    </citation>
    <scope>NUCLEOTIDE SEQUENCE [LARGE SCALE GENOMIC DNA]</scope>
    <source>
        <strain evidence="8 9">CSW-10</strain>
    </source>
</reference>
<dbReference type="AlphaFoldDB" id="A0A6M4AU52"/>
<dbReference type="RefSeq" id="WP_169944443.1">
    <property type="nucleotide sequence ID" value="NZ_CP053015.1"/>
</dbReference>
<dbReference type="GO" id="GO:0003887">
    <property type="term" value="F:DNA-directed DNA polymerase activity"/>
    <property type="evidence" value="ECO:0007669"/>
    <property type="project" value="UniProtKB-KW"/>
</dbReference>
<accession>A0A6M4AU52</accession>
<dbReference type="Gene3D" id="1.20.272.10">
    <property type="match status" value="1"/>
</dbReference>
<keyword evidence="9" id="KW-1185">Reference proteome</keyword>
<dbReference type="Gene3D" id="3.40.50.300">
    <property type="entry name" value="P-loop containing nucleotide triphosphate hydrolases"/>
    <property type="match status" value="1"/>
</dbReference>
<dbReference type="SUPFAM" id="SSF48019">
    <property type="entry name" value="post-AAA+ oligomerization domain-like"/>
    <property type="match status" value="1"/>
</dbReference>
<evidence type="ECO:0000256" key="7">
    <source>
        <dbReference type="ARBA" id="ARBA00049244"/>
    </source>
</evidence>
<organism evidence="8 9">
    <name type="scientific">Sphingomonas lacunae</name>
    <dbReference type="NCBI Taxonomy" id="2698828"/>
    <lineage>
        <taxon>Bacteria</taxon>
        <taxon>Pseudomonadati</taxon>
        <taxon>Pseudomonadota</taxon>
        <taxon>Alphaproteobacteria</taxon>
        <taxon>Sphingomonadales</taxon>
        <taxon>Sphingomonadaceae</taxon>
        <taxon>Sphingomonas</taxon>
    </lineage>
</organism>
<evidence type="ECO:0000256" key="3">
    <source>
        <dbReference type="ARBA" id="ARBA00022695"/>
    </source>
</evidence>
<comment type="similarity">
    <text evidence="6">Belongs to the DNA polymerase HolA subunit family.</text>
</comment>
<dbReference type="GO" id="GO:0006261">
    <property type="term" value="P:DNA-templated DNA replication"/>
    <property type="evidence" value="ECO:0007669"/>
    <property type="project" value="TreeGrafter"/>
</dbReference>
<keyword evidence="5" id="KW-0239">DNA-directed DNA polymerase</keyword>
<dbReference type="EMBL" id="CP053015">
    <property type="protein sequence ID" value="QJQ31882.1"/>
    <property type="molecule type" value="Genomic_DNA"/>
</dbReference>
<evidence type="ECO:0000256" key="5">
    <source>
        <dbReference type="ARBA" id="ARBA00022932"/>
    </source>
</evidence>
<dbReference type="GO" id="GO:0003677">
    <property type="term" value="F:DNA binding"/>
    <property type="evidence" value="ECO:0007669"/>
    <property type="project" value="InterPro"/>
</dbReference>
<name>A0A6M4AU52_9SPHN</name>
<keyword evidence="2 8" id="KW-0808">Transferase</keyword>
<dbReference type="EC" id="2.7.7.7" evidence="1"/>
<dbReference type="InterPro" id="IPR005790">
    <property type="entry name" value="DNA_polIII_delta"/>
</dbReference>
<protein>
    <recommendedName>
        <fullName evidence="1">DNA-directed DNA polymerase</fullName>
        <ecNumber evidence="1">2.7.7.7</ecNumber>
    </recommendedName>
</protein>
<dbReference type="GO" id="GO:0009360">
    <property type="term" value="C:DNA polymerase III complex"/>
    <property type="evidence" value="ECO:0007669"/>
    <property type="project" value="TreeGrafter"/>
</dbReference>
<keyword evidence="4" id="KW-0235">DNA replication</keyword>
<evidence type="ECO:0000256" key="2">
    <source>
        <dbReference type="ARBA" id="ARBA00022679"/>
    </source>
</evidence>
<dbReference type="InterPro" id="IPR008921">
    <property type="entry name" value="DNA_pol3_clamp-load_cplx_C"/>
</dbReference>
<dbReference type="SUPFAM" id="SSF52540">
    <property type="entry name" value="P-loop containing nucleoside triphosphate hydrolases"/>
    <property type="match status" value="1"/>
</dbReference>
<comment type="catalytic activity">
    <reaction evidence="7">
        <text>DNA(n) + a 2'-deoxyribonucleoside 5'-triphosphate = DNA(n+1) + diphosphate</text>
        <dbReference type="Rhea" id="RHEA:22508"/>
        <dbReference type="Rhea" id="RHEA-COMP:17339"/>
        <dbReference type="Rhea" id="RHEA-COMP:17340"/>
        <dbReference type="ChEBI" id="CHEBI:33019"/>
        <dbReference type="ChEBI" id="CHEBI:61560"/>
        <dbReference type="ChEBI" id="CHEBI:173112"/>
        <dbReference type="EC" id="2.7.7.7"/>
    </reaction>
</comment>
<dbReference type="NCBIfam" id="TIGR01128">
    <property type="entry name" value="holA"/>
    <property type="match status" value="1"/>
</dbReference>
<evidence type="ECO:0000313" key="9">
    <source>
        <dbReference type="Proteomes" id="UP000503018"/>
    </source>
</evidence>
<evidence type="ECO:0000313" key="8">
    <source>
        <dbReference type="EMBL" id="QJQ31882.1"/>
    </source>
</evidence>
<keyword evidence="3 8" id="KW-0548">Nucleotidyltransferase</keyword>
<evidence type="ECO:0000256" key="4">
    <source>
        <dbReference type="ARBA" id="ARBA00022705"/>
    </source>
</evidence>
<sequence>MLLKAQGAARTLATLNPAIRLYVLAGPDESLSRSLMATIARAVGKEAERIDFTPAKLKDDPALLADEAASISMFGGQRWICVTLFSGGGDDVLPAIENLLAAPAAGNPVVVIGGSLTAKSRLVKLAEKDPAAIAVIAYAPSADEAGRIAEELATEQGMLLSRDVARAIASATGGDQGLMAQEVTKLALFVDAQPGGRVEVGIEAWRAIGADLPEEDVGAAVNLLFEGKVADLPDLFITLAATGVADIRLVRSLATRAHLLARLRSQVDAGQSPRQVVEAQGKAIFWKEKEGITRQLGKWDSPRLARLIERLHQLERELKAPMNAETLLLRHALTDIARAAASAR</sequence>
<gene>
    <name evidence="8" type="primary">holA</name>
    <name evidence="8" type="ORF">GV829_04985</name>
</gene>
<dbReference type="KEGG" id="slan:GV829_04985"/>
<dbReference type="PANTHER" id="PTHR34388:SF1">
    <property type="entry name" value="DNA POLYMERASE III SUBUNIT DELTA"/>
    <property type="match status" value="1"/>
</dbReference>
<dbReference type="InterPro" id="IPR027417">
    <property type="entry name" value="P-loop_NTPase"/>
</dbReference>
<evidence type="ECO:0000256" key="6">
    <source>
        <dbReference type="ARBA" id="ARBA00034754"/>
    </source>
</evidence>
<evidence type="ECO:0000256" key="1">
    <source>
        <dbReference type="ARBA" id="ARBA00012417"/>
    </source>
</evidence>
<dbReference type="PANTHER" id="PTHR34388">
    <property type="entry name" value="DNA POLYMERASE III SUBUNIT DELTA"/>
    <property type="match status" value="1"/>
</dbReference>